<accession>A0ABU6N8P5</accession>
<comment type="caution">
    <text evidence="1">The sequence shown here is derived from an EMBL/GenBank/DDBJ whole genome shotgun (WGS) entry which is preliminary data.</text>
</comment>
<dbReference type="RefSeq" id="WP_327967158.1">
    <property type="nucleotide sequence ID" value="NZ_JARMQG010000084.1"/>
</dbReference>
<gene>
    <name evidence="1" type="ORF">P4447_07300</name>
</gene>
<keyword evidence="2" id="KW-1185">Reference proteome</keyword>
<dbReference type="Proteomes" id="UP001330749">
    <property type="component" value="Unassembled WGS sequence"/>
</dbReference>
<dbReference type="EMBL" id="JARMQG010000084">
    <property type="protein sequence ID" value="MED3562257.1"/>
    <property type="molecule type" value="Genomic_DNA"/>
</dbReference>
<reference evidence="1 2" key="1">
    <citation type="submission" date="2023-03" db="EMBL/GenBank/DDBJ databases">
        <title>Bacillus Genome Sequencing.</title>
        <authorList>
            <person name="Dunlap C."/>
        </authorList>
    </citation>
    <scope>NUCLEOTIDE SEQUENCE [LARGE SCALE GENOMIC DNA]</scope>
    <source>
        <strain evidence="1 2">B-14544</strain>
    </source>
</reference>
<proteinExistence type="predicted"/>
<name>A0ABU6N8P5_9BACI</name>
<organism evidence="1 2">
    <name type="scientific">Bacillus xiapuensis</name>
    <dbReference type="NCBI Taxonomy" id="2014075"/>
    <lineage>
        <taxon>Bacteria</taxon>
        <taxon>Bacillati</taxon>
        <taxon>Bacillota</taxon>
        <taxon>Bacilli</taxon>
        <taxon>Bacillales</taxon>
        <taxon>Bacillaceae</taxon>
        <taxon>Bacillus</taxon>
    </lineage>
</organism>
<protein>
    <submittedName>
        <fullName evidence="1">Uncharacterized protein</fullName>
    </submittedName>
</protein>
<evidence type="ECO:0000313" key="1">
    <source>
        <dbReference type="EMBL" id="MED3562257.1"/>
    </source>
</evidence>
<sequence>MLRNVIGSPVVTEIYKLDADVKRGALVTKNTATGIASKASDVGVQVYVVDYDAQTVGALSDVAVSAYDVDMDTVKANARAVLLTYPVGAQFATDQINGAFAAGDYAVAGTAGNAGLLVKATTGKVSKFKFVGDYLDGDKVLKQFEVCDPKTV</sequence>
<evidence type="ECO:0000313" key="2">
    <source>
        <dbReference type="Proteomes" id="UP001330749"/>
    </source>
</evidence>